<name>A0A9W4IFJ4_PENNA</name>
<feature type="region of interest" description="Disordered" evidence="1">
    <location>
        <begin position="1"/>
        <end position="29"/>
    </location>
</feature>
<proteinExistence type="predicted"/>
<dbReference type="Proteomes" id="UP001153461">
    <property type="component" value="Unassembled WGS sequence"/>
</dbReference>
<evidence type="ECO:0000313" key="3">
    <source>
        <dbReference type="Proteomes" id="UP001153461"/>
    </source>
</evidence>
<feature type="compositionally biased region" description="Basic and acidic residues" evidence="1">
    <location>
        <begin position="260"/>
        <end position="273"/>
    </location>
</feature>
<feature type="compositionally biased region" description="Basic residues" evidence="1">
    <location>
        <begin position="1"/>
        <end position="11"/>
    </location>
</feature>
<feature type="region of interest" description="Disordered" evidence="1">
    <location>
        <begin position="223"/>
        <end position="273"/>
    </location>
</feature>
<evidence type="ECO:0000256" key="1">
    <source>
        <dbReference type="SAM" id="MobiDB-lite"/>
    </source>
</evidence>
<protein>
    <submittedName>
        <fullName evidence="2">Uncharacterized protein</fullName>
    </submittedName>
</protein>
<sequence length="273" mass="31124">MATPQRAKRARSNTIGDVHINETAPPPDEISRRIKHLDPDTVDNILTQAAQIHPDVMSMVDDAIRVIREKEQNRVLSFDHYSRSVWKSINVTYRSMRGGAQYDISFEVAQEVVDTIKSITEQCGPLTNPRTRFNGLSVLRKIGKTIALSSNDTVGHEVQKHFQWDACLVSGMLEILDSMTADEVRAIREDESSPEALWPKLQELEELSHDHCIHPGLANVLTRVDPDGYEDEEGDEEEYGEEYGEEYEKGDEEGYEDEKNEGGKHNHEHRLWD</sequence>
<organism evidence="2 3">
    <name type="scientific">Penicillium nalgiovense</name>
    <dbReference type="NCBI Taxonomy" id="60175"/>
    <lineage>
        <taxon>Eukaryota</taxon>
        <taxon>Fungi</taxon>
        <taxon>Dikarya</taxon>
        <taxon>Ascomycota</taxon>
        <taxon>Pezizomycotina</taxon>
        <taxon>Eurotiomycetes</taxon>
        <taxon>Eurotiomycetidae</taxon>
        <taxon>Eurotiales</taxon>
        <taxon>Aspergillaceae</taxon>
        <taxon>Penicillium</taxon>
    </lineage>
</organism>
<dbReference type="EMBL" id="CAJVNV010000625">
    <property type="protein sequence ID" value="CAG8294062.1"/>
    <property type="molecule type" value="Genomic_DNA"/>
</dbReference>
<gene>
    <name evidence="2" type="ORF">PNAL_LOCUS9694</name>
</gene>
<reference evidence="2" key="1">
    <citation type="submission" date="2021-07" db="EMBL/GenBank/DDBJ databases">
        <authorList>
            <person name="Branca A.L. A."/>
        </authorList>
    </citation>
    <scope>NUCLEOTIDE SEQUENCE</scope>
</reference>
<dbReference type="OrthoDB" id="4364733at2759"/>
<feature type="compositionally biased region" description="Acidic residues" evidence="1">
    <location>
        <begin position="227"/>
        <end position="259"/>
    </location>
</feature>
<comment type="caution">
    <text evidence="2">The sequence shown here is derived from an EMBL/GenBank/DDBJ whole genome shotgun (WGS) entry which is preliminary data.</text>
</comment>
<evidence type="ECO:0000313" key="2">
    <source>
        <dbReference type="EMBL" id="CAG8294062.1"/>
    </source>
</evidence>
<accession>A0A9W4IFJ4</accession>
<dbReference type="AlphaFoldDB" id="A0A9W4IFJ4"/>